<evidence type="ECO:0000256" key="1">
    <source>
        <dbReference type="SAM" id="MobiDB-lite"/>
    </source>
</evidence>
<feature type="region of interest" description="Disordered" evidence="1">
    <location>
        <begin position="104"/>
        <end position="196"/>
    </location>
</feature>
<reference evidence="2" key="1">
    <citation type="journal article" date="2022" name="bioRxiv">
        <title>Sequencing and chromosome-scale assembly of the giantPleurodeles waltlgenome.</title>
        <authorList>
            <person name="Brown T."/>
            <person name="Elewa A."/>
            <person name="Iarovenko S."/>
            <person name="Subramanian E."/>
            <person name="Araus A.J."/>
            <person name="Petzold A."/>
            <person name="Susuki M."/>
            <person name="Suzuki K.-i.T."/>
            <person name="Hayashi T."/>
            <person name="Toyoda A."/>
            <person name="Oliveira C."/>
            <person name="Osipova E."/>
            <person name="Leigh N.D."/>
            <person name="Simon A."/>
            <person name="Yun M.H."/>
        </authorList>
    </citation>
    <scope>NUCLEOTIDE SEQUENCE</scope>
    <source>
        <strain evidence="2">20211129_DDA</strain>
        <tissue evidence="2">Liver</tissue>
    </source>
</reference>
<protein>
    <submittedName>
        <fullName evidence="2">Uncharacterized protein</fullName>
    </submittedName>
</protein>
<dbReference type="AlphaFoldDB" id="A0AAV7S1U8"/>
<name>A0AAV7S1U8_PLEWA</name>
<organism evidence="2 3">
    <name type="scientific">Pleurodeles waltl</name>
    <name type="common">Iberian ribbed newt</name>
    <dbReference type="NCBI Taxonomy" id="8319"/>
    <lineage>
        <taxon>Eukaryota</taxon>
        <taxon>Metazoa</taxon>
        <taxon>Chordata</taxon>
        <taxon>Craniata</taxon>
        <taxon>Vertebrata</taxon>
        <taxon>Euteleostomi</taxon>
        <taxon>Amphibia</taxon>
        <taxon>Batrachia</taxon>
        <taxon>Caudata</taxon>
        <taxon>Salamandroidea</taxon>
        <taxon>Salamandridae</taxon>
        <taxon>Pleurodelinae</taxon>
        <taxon>Pleurodeles</taxon>
    </lineage>
</organism>
<comment type="caution">
    <text evidence="2">The sequence shown here is derived from an EMBL/GenBank/DDBJ whole genome shotgun (WGS) entry which is preliminary data.</text>
</comment>
<dbReference type="Proteomes" id="UP001066276">
    <property type="component" value="Chromosome 5"/>
</dbReference>
<evidence type="ECO:0000313" key="2">
    <source>
        <dbReference type="EMBL" id="KAJ1157008.1"/>
    </source>
</evidence>
<feature type="region of interest" description="Disordered" evidence="1">
    <location>
        <begin position="26"/>
        <end position="80"/>
    </location>
</feature>
<accession>A0AAV7S1U8</accession>
<feature type="compositionally biased region" description="Polar residues" evidence="1">
    <location>
        <begin position="121"/>
        <end position="130"/>
    </location>
</feature>
<proteinExistence type="predicted"/>
<evidence type="ECO:0000313" key="3">
    <source>
        <dbReference type="Proteomes" id="UP001066276"/>
    </source>
</evidence>
<dbReference type="EMBL" id="JANPWB010000009">
    <property type="protein sequence ID" value="KAJ1157008.1"/>
    <property type="molecule type" value="Genomic_DNA"/>
</dbReference>
<sequence length="196" mass="21127">MRFQHGPLTSPLPFHHQNLQVHRGDLRPVTVPPDSRGQPCQHRPRPAAVCHGRHLPPRRPCPTPRAHRTTARASKVTSPLHRLRQAPVSWVPLSAVWGSFRKVEGVSRPSVRSGSALGKRPTNTPSSAQRAPTILGARATGSPSFRAPYATGPAAPYESSSSSHLSHAPGAQGDGLDTAWMESDDRGVRTTLKPKG</sequence>
<keyword evidence="3" id="KW-1185">Reference proteome</keyword>
<gene>
    <name evidence="2" type="ORF">NDU88_009724</name>
</gene>